<proteinExistence type="predicted"/>
<dbReference type="AlphaFoldDB" id="A0A0F9U9Y2"/>
<gene>
    <name evidence="1" type="ORF">LCGC14_0231120</name>
</gene>
<sequence length="122" mass="13175">MTSDIIAKLEKVPEGSRELDALVGKAIGYAGLGEVSDQRAIEAVAAADRESILTIGEVTTSLDAKLPWENIVRVAIFEMKGKIKCDATHWDEATKTATLGTGHTEPLARRCAALKAWEESHE</sequence>
<organism evidence="1">
    <name type="scientific">marine sediment metagenome</name>
    <dbReference type="NCBI Taxonomy" id="412755"/>
    <lineage>
        <taxon>unclassified sequences</taxon>
        <taxon>metagenomes</taxon>
        <taxon>ecological metagenomes</taxon>
    </lineage>
</organism>
<reference evidence="1" key="1">
    <citation type="journal article" date="2015" name="Nature">
        <title>Complex archaea that bridge the gap between prokaryotes and eukaryotes.</title>
        <authorList>
            <person name="Spang A."/>
            <person name="Saw J.H."/>
            <person name="Jorgensen S.L."/>
            <person name="Zaremba-Niedzwiedzka K."/>
            <person name="Martijn J."/>
            <person name="Lind A.E."/>
            <person name="van Eijk R."/>
            <person name="Schleper C."/>
            <person name="Guy L."/>
            <person name="Ettema T.J."/>
        </authorList>
    </citation>
    <scope>NUCLEOTIDE SEQUENCE</scope>
</reference>
<comment type="caution">
    <text evidence="1">The sequence shown here is derived from an EMBL/GenBank/DDBJ whole genome shotgun (WGS) entry which is preliminary data.</text>
</comment>
<name>A0A0F9U9Y2_9ZZZZ</name>
<protein>
    <submittedName>
        <fullName evidence="1">Uncharacterized protein</fullName>
    </submittedName>
</protein>
<dbReference type="EMBL" id="LAZR01000113">
    <property type="protein sequence ID" value="KKN90000.1"/>
    <property type="molecule type" value="Genomic_DNA"/>
</dbReference>
<accession>A0A0F9U9Y2</accession>
<evidence type="ECO:0000313" key="1">
    <source>
        <dbReference type="EMBL" id="KKN90000.1"/>
    </source>
</evidence>